<organism evidence="2 3">
    <name type="scientific">Stylonychia lemnae</name>
    <name type="common">Ciliate</name>
    <dbReference type="NCBI Taxonomy" id="5949"/>
    <lineage>
        <taxon>Eukaryota</taxon>
        <taxon>Sar</taxon>
        <taxon>Alveolata</taxon>
        <taxon>Ciliophora</taxon>
        <taxon>Intramacronucleata</taxon>
        <taxon>Spirotrichea</taxon>
        <taxon>Stichotrichia</taxon>
        <taxon>Sporadotrichida</taxon>
        <taxon>Oxytrichidae</taxon>
        <taxon>Stylonychinae</taxon>
        <taxon>Stylonychia</taxon>
    </lineage>
</organism>
<sequence>MGNKSSRGENSEARGGVFDQQSPKRHKTPLGTKFVPAKKTKQTAEGERPHDYFMEDDINELIQQNKEHFRTAQRDQVVKKRVNMNRTRLLSNYSSFPTYQAPIERYLDKSFSINQDELQDFEKRTQRLLSINEMHGDFERQAKFELTNQDAPVQKYYLDSRFFQSAAKYSENLQERLSLQSTIDELDQNILQENKSQGAGLEQKNIINQNKQNWNQDHINFCDSKIDIESLDSMYNLRLMEKSVDFSVEFEDEEIETEILPSTHNQIRSKYITKLAHNKVLRTSIRNTKKQTIIIFDWDDTLFFTSAVKPECEQDIKAIIKVFQPNLTALDELVSNLLLLSLNDASPIIVTNAKQNWVYICAEQMMPKTMQVLRSNIPVVSARDYFESQYPNNAKEWKTRTFLSLIDGVQPFIQADGDLITNLIVIGDQNNDIQAGIDLSKQIGKCLLKSIKLSEQPGISELLKQLSLVTDQWDYIVNYHKGLEVELRTLC</sequence>
<dbReference type="EMBL" id="CCKQ01002670">
    <property type="protein sequence ID" value="CDW73777.1"/>
    <property type="molecule type" value="Genomic_DNA"/>
</dbReference>
<feature type="region of interest" description="Disordered" evidence="1">
    <location>
        <begin position="1"/>
        <end position="46"/>
    </location>
</feature>
<evidence type="ECO:0000313" key="2">
    <source>
        <dbReference type="EMBL" id="CDW73777.1"/>
    </source>
</evidence>
<name>A0A077ZWW5_STYLE</name>
<dbReference type="SUPFAM" id="SSF56784">
    <property type="entry name" value="HAD-like"/>
    <property type="match status" value="1"/>
</dbReference>
<proteinExistence type="predicted"/>
<dbReference type="AlphaFoldDB" id="A0A077ZWW5"/>
<dbReference type="PANTHER" id="PTHR38899">
    <property type="entry name" value="DOMAIN OOKINETE PROTEIN, PUTATIVE-RELATED"/>
    <property type="match status" value="1"/>
</dbReference>
<evidence type="ECO:0000256" key="1">
    <source>
        <dbReference type="SAM" id="MobiDB-lite"/>
    </source>
</evidence>
<feature type="compositionally biased region" description="Basic and acidic residues" evidence="1">
    <location>
        <begin position="1"/>
        <end position="12"/>
    </location>
</feature>
<dbReference type="InParanoid" id="A0A077ZWW5"/>
<dbReference type="OrthoDB" id="166018at2759"/>
<keyword evidence="3" id="KW-1185">Reference proteome</keyword>
<dbReference type="PANTHER" id="PTHR38899:SF1">
    <property type="entry name" value="PROTEIN KINASE"/>
    <property type="match status" value="1"/>
</dbReference>
<dbReference type="Proteomes" id="UP000039865">
    <property type="component" value="Unassembled WGS sequence"/>
</dbReference>
<accession>A0A077ZWW5</accession>
<protein>
    <submittedName>
        <fullName evidence="2">Uncharacterized protein</fullName>
    </submittedName>
</protein>
<dbReference type="InterPro" id="IPR036412">
    <property type="entry name" value="HAD-like_sf"/>
</dbReference>
<gene>
    <name evidence="2" type="primary">Contig12714.g13566</name>
    <name evidence="2" type="ORF">STYLEM_2765</name>
</gene>
<evidence type="ECO:0000313" key="3">
    <source>
        <dbReference type="Proteomes" id="UP000039865"/>
    </source>
</evidence>
<reference evidence="2 3" key="1">
    <citation type="submission" date="2014-06" db="EMBL/GenBank/DDBJ databases">
        <authorList>
            <person name="Swart Estienne"/>
        </authorList>
    </citation>
    <scope>NUCLEOTIDE SEQUENCE [LARGE SCALE GENOMIC DNA]</scope>
    <source>
        <strain evidence="2 3">130c</strain>
    </source>
</reference>